<keyword evidence="1" id="KW-0175">Coiled coil</keyword>
<feature type="compositionally biased region" description="Polar residues" evidence="2">
    <location>
        <begin position="496"/>
        <end position="508"/>
    </location>
</feature>
<name>A0ABR3JMR4_9AGAR</name>
<evidence type="ECO:0000256" key="1">
    <source>
        <dbReference type="SAM" id="Coils"/>
    </source>
</evidence>
<keyword evidence="4" id="KW-1185">Reference proteome</keyword>
<proteinExistence type="predicted"/>
<accession>A0ABR3JMR4</accession>
<reference evidence="4" key="1">
    <citation type="submission" date="2024-06" db="EMBL/GenBank/DDBJ databases">
        <title>Multi-omics analyses provide insights into the biosynthesis of the anticancer antibiotic pleurotin in Hohenbuehelia grisea.</title>
        <authorList>
            <person name="Weaver J.A."/>
            <person name="Alberti F."/>
        </authorList>
    </citation>
    <scope>NUCLEOTIDE SEQUENCE [LARGE SCALE GENOMIC DNA]</scope>
    <source>
        <strain evidence="4">T-177</strain>
    </source>
</reference>
<feature type="region of interest" description="Disordered" evidence="2">
    <location>
        <begin position="492"/>
        <end position="511"/>
    </location>
</feature>
<comment type="caution">
    <text evidence="3">The sequence shown here is derived from an EMBL/GenBank/DDBJ whole genome shotgun (WGS) entry which is preliminary data.</text>
</comment>
<protein>
    <submittedName>
        <fullName evidence="3">Uncharacterized protein</fullName>
    </submittedName>
</protein>
<organism evidence="3 4">
    <name type="scientific">Hohenbuehelia grisea</name>
    <dbReference type="NCBI Taxonomy" id="104357"/>
    <lineage>
        <taxon>Eukaryota</taxon>
        <taxon>Fungi</taxon>
        <taxon>Dikarya</taxon>
        <taxon>Basidiomycota</taxon>
        <taxon>Agaricomycotina</taxon>
        <taxon>Agaricomycetes</taxon>
        <taxon>Agaricomycetidae</taxon>
        <taxon>Agaricales</taxon>
        <taxon>Pleurotineae</taxon>
        <taxon>Pleurotaceae</taxon>
        <taxon>Hohenbuehelia</taxon>
    </lineage>
</organism>
<evidence type="ECO:0000256" key="2">
    <source>
        <dbReference type="SAM" id="MobiDB-lite"/>
    </source>
</evidence>
<sequence length="528" mass="60023">MPPGRSPGADELFDCVLLPPIQRFRSPHKSSTTRGKQAPIKIDEEDMTQAAGFGDTLGEVLARALHEVGHAREDEGGLDGRDSIVEVEEQSVDASKRTFEDQKLRHQPVPRRRDGWPACPQDTRLFPGLSQLSAERYDLSSAVKGMKFDNAESVALDVWSLRHLASSPQQDRDAIAAHLIGWRLWRLRRDYHVPLEELEWILAHQCTPASSPQPALPPTRKRKTPHLVNDYKYEPPTSSLRRSKRVHAALQKDDSSDDGVNYLRLAENTTASVLQQYRREIIAPLERVVDILVSRIKEGGQLEPAVERDREESIVLVSNPNTGARELGPEQAHATPGSSIEIVPDATRMRFQTLLVMAKEALSCPNDWKGCITKIIEHIVVGQRELDEYNVQARNPHDKPLSARIIDYGMLDENLLHLLQGSVSLERDTPGTLHRSAIEDTRRERQLALDIRRKEMELRRHEDQRKARQLEAYLEERRQYDADEEERIRHEEANLSAMSQTRNNSSTDEAPYSLRSASVVSYNLEYID</sequence>
<evidence type="ECO:0000313" key="3">
    <source>
        <dbReference type="EMBL" id="KAL0957104.1"/>
    </source>
</evidence>
<dbReference type="EMBL" id="JASNQZ010000006">
    <property type="protein sequence ID" value="KAL0957104.1"/>
    <property type="molecule type" value="Genomic_DNA"/>
</dbReference>
<gene>
    <name evidence="3" type="ORF">HGRIS_003197</name>
</gene>
<feature type="coiled-coil region" evidence="1">
    <location>
        <begin position="444"/>
        <end position="471"/>
    </location>
</feature>
<dbReference type="Proteomes" id="UP001556367">
    <property type="component" value="Unassembled WGS sequence"/>
</dbReference>
<evidence type="ECO:0000313" key="4">
    <source>
        <dbReference type="Proteomes" id="UP001556367"/>
    </source>
</evidence>